<dbReference type="GO" id="GO:0004180">
    <property type="term" value="F:carboxypeptidase activity"/>
    <property type="evidence" value="ECO:0007669"/>
    <property type="project" value="UniProtKB-KW"/>
</dbReference>
<dbReference type="CDD" id="cd14852">
    <property type="entry name" value="LD-carboxypeptidase"/>
    <property type="match status" value="1"/>
</dbReference>
<dbReference type="Gene3D" id="3.30.1380.10">
    <property type="match status" value="1"/>
</dbReference>
<dbReference type="Pfam" id="PF02557">
    <property type="entry name" value="VanY"/>
    <property type="match status" value="1"/>
</dbReference>
<gene>
    <name evidence="3" type="ORF">C4K46_08775</name>
</gene>
<keyword evidence="1" id="KW-0472">Membrane</keyword>
<comment type="caution">
    <text evidence="3">The sequence shown here is derived from an EMBL/GenBank/DDBJ whole genome shotgun (WGS) entry which is preliminary data.</text>
</comment>
<protein>
    <submittedName>
        <fullName evidence="3">D-alanyl-D-alanine carboxypeptidase</fullName>
    </submittedName>
</protein>
<dbReference type="EMBL" id="PRDG01000005">
    <property type="protein sequence ID" value="MBP2624031.1"/>
    <property type="molecule type" value="Genomic_DNA"/>
</dbReference>
<dbReference type="Proteomes" id="UP001519296">
    <property type="component" value="Unassembled WGS sequence"/>
</dbReference>
<keyword evidence="1" id="KW-0812">Transmembrane</keyword>
<dbReference type="PANTHER" id="PTHR34385:SF1">
    <property type="entry name" value="PEPTIDOGLYCAN L-ALANYL-D-GLUTAMATE ENDOPEPTIDASE CWLK"/>
    <property type="match status" value="1"/>
</dbReference>
<keyword evidence="3" id="KW-0645">Protease</keyword>
<keyword evidence="4" id="KW-1185">Reference proteome</keyword>
<dbReference type="PANTHER" id="PTHR34385">
    <property type="entry name" value="D-ALANYL-D-ALANINE CARBOXYPEPTIDASE"/>
    <property type="match status" value="1"/>
</dbReference>
<feature type="domain" description="D-alanyl-D-alanine carboxypeptidase-like core" evidence="2">
    <location>
        <begin position="94"/>
        <end position="223"/>
    </location>
</feature>
<reference evidence="3 4" key="1">
    <citation type="submission" date="2018-02" db="EMBL/GenBank/DDBJ databases">
        <title>Draft genome sequence of Streptococcus oricebi CCUG 70868T type strain.</title>
        <authorList>
            <person name="Mendez V."/>
            <person name="Salva-Serra F."/>
            <person name="Jaen-Luchoro D."/>
            <person name="Gonzales-Siles L."/>
            <person name="Karlsson R."/>
            <person name="Engstrom-Jakobsson H."/>
            <person name="Busquets A."/>
            <person name="Gomila M."/>
            <person name="Pineiro-Iglesias B."/>
            <person name="Bennasar-Figueras A."/>
            <person name="Seeger M."/>
            <person name="Moore E."/>
        </authorList>
    </citation>
    <scope>NUCLEOTIDE SEQUENCE [LARGE SCALE GENOMIC DNA]</scope>
    <source>
        <strain evidence="3 4">CCUG 70868</strain>
    </source>
</reference>
<dbReference type="InterPro" id="IPR052179">
    <property type="entry name" value="DD-CPase-like"/>
</dbReference>
<dbReference type="SUPFAM" id="SSF55166">
    <property type="entry name" value="Hedgehog/DD-peptidase"/>
    <property type="match status" value="1"/>
</dbReference>
<dbReference type="InterPro" id="IPR058193">
    <property type="entry name" value="VanY/YodJ_core_dom"/>
</dbReference>
<organism evidence="3 4">
    <name type="scientific">Streptococcus oricebi</name>
    <dbReference type="NCBI Taxonomy" id="1547447"/>
    <lineage>
        <taxon>Bacteria</taxon>
        <taxon>Bacillati</taxon>
        <taxon>Bacillota</taxon>
        <taxon>Bacilli</taxon>
        <taxon>Lactobacillales</taxon>
        <taxon>Streptococcaceae</taxon>
        <taxon>Streptococcus</taxon>
    </lineage>
</organism>
<evidence type="ECO:0000256" key="1">
    <source>
        <dbReference type="SAM" id="Phobius"/>
    </source>
</evidence>
<sequence>MIKNKKRLWTNILFVILSLLVLILLTVFLLEPNSLSFLKNKPGGTSSSSEMTSSQATELPLPQVSSKDWELILVNRDHPTDLVPPSLTKLETVEVDSRIAQAAKEFLEAVRQIEPAEELISGYRSKESQAELYNEAIAAGEAEGLSHEEAEAEVRKQIQVPGASEHQTGLALDISPAAGQSDELAAKISLLAPDYGFVLRYPKDKSEITGVDFENWHYRYVGKESARYMQAHNLVLEEYLARLQAAGR</sequence>
<feature type="transmembrane region" description="Helical" evidence="1">
    <location>
        <begin position="12"/>
        <end position="30"/>
    </location>
</feature>
<keyword evidence="3" id="KW-0378">Hydrolase</keyword>
<dbReference type="InterPro" id="IPR003709">
    <property type="entry name" value="VanY-like_core_dom"/>
</dbReference>
<name>A0ABS5B5B4_9STRE</name>
<evidence type="ECO:0000313" key="3">
    <source>
        <dbReference type="EMBL" id="MBP2624031.1"/>
    </source>
</evidence>
<dbReference type="InterPro" id="IPR009045">
    <property type="entry name" value="Zn_M74/Hedgehog-like"/>
</dbReference>
<keyword evidence="3" id="KW-0121">Carboxypeptidase</keyword>
<proteinExistence type="predicted"/>
<evidence type="ECO:0000313" key="4">
    <source>
        <dbReference type="Proteomes" id="UP001519296"/>
    </source>
</evidence>
<evidence type="ECO:0000259" key="2">
    <source>
        <dbReference type="Pfam" id="PF02557"/>
    </source>
</evidence>
<accession>A0ABS5B5B4</accession>
<keyword evidence="1" id="KW-1133">Transmembrane helix</keyword>